<name>A0A6J8E2P8_MYTCO</name>
<dbReference type="FunFam" id="2.20.100.10:FF:000007">
    <property type="entry name" value="Thrombospondin 1"/>
    <property type="match status" value="1"/>
</dbReference>
<dbReference type="Gene3D" id="2.20.100.10">
    <property type="entry name" value="Thrombospondin type-1 (TSP1) repeat"/>
    <property type="match status" value="5"/>
</dbReference>
<evidence type="ECO:0000256" key="4">
    <source>
        <dbReference type="ARBA" id="ARBA00022737"/>
    </source>
</evidence>
<dbReference type="OrthoDB" id="446173at2759"/>
<gene>
    <name evidence="6" type="ORF">MCOR_46630</name>
</gene>
<dbReference type="InterPro" id="IPR052065">
    <property type="entry name" value="Compl_asym_regulator"/>
</dbReference>
<dbReference type="PRINTS" id="PR01705">
    <property type="entry name" value="TSP1REPEAT"/>
</dbReference>
<evidence type="ECO:0000313" key="6">
    <source>
        <dbReference type="EMBL" id="CAC5413765.1"/>
    </source>
</evidence>
<reference evidence="6 7" key="1">
    <citation type="submission" date="2020-06" db="EMBL/GenBank/DDBJ databases">
        <authorList>
            <person name="Li R."/>
            <person name="Bekaert M."/>
        </authorList>
    </citation>
    <scope>NUCLEOTIDE SEQUENCE [LARGE SCALE GENOMIC DNA]</scope>
    <source>
        <strain evidence="7">wild</strain>
    </source>
</reference>
<dbReference type="Pfam" id="PF00090">
    <property type="entry name" value="TSP_1"/>
    <property type="match status" value="5"/>
</dbReference>
<dbReference type="AlphaFoldDB" id="A0A6J8E2P8"/>
<keyword evidence="7" id="KW-1185">Reference proteome</keyword>
<dbReference type="Proteomes" id="UP000507470">
    <property type="component" value="Unassembled WGS sequence"/>
</dbReference>
<proteinExistence type="predicted"/>
<dbReference type="InterPro" id="IPR036383">
    <property type="entry name" value="TSP1_rpt_sf"/>
</dbReference>
<keyword evidence="5" id="KW-1015">Disulfide bond</keyword>
<evidence type="ECO:0000313" key="7">
    <source>
        <dbReference type="Proteomes" id="UP000507470"/>
    </source>
</evidence>
<evidence type="ECO:0000256" key="1">
    <source>
        <dbReference type="ARBA" id="ARBA00004613"/>
    </source>
</evidence>
<sequence length="341" mass="36404">MDGLWKQWTEWTPCPLTSCGEATIFRTRDCVPSTSGVTDGCEVFDFQLDEKQCSIACPINGNWGLWGAYEPCTVTCGAGVQTKRRSCNAPAPAHNGNPCDGADTSSKSCNMEACAVNGNWGQWGSYEPCDVTCGTGAQIKTRICNDPAPSENGNPCEGEDITVKSCDMEECAVNGNWGQWGSYEPCTVTCGAGVQMKTRFCNDPAPSENGNPCNGEDTIVKSCDMEECAVNGNWGPWGSYGECSVTCGTGMQTKTRSCNDPSPANNGNPCDGLGTSSKSCTMEACKATVENIVFDTKDFTRGSWLIRCYPHGVSNKLTMNGDSLQRVGIIAIADVFELILS</sequence>
<dbReference type="SUPFAM" id="SSF82895">
    <property type="entry name" value="TSP-1 type 1 repeat"/>
    <property type="match status" value="5"/>
</dbReference>
<organism evidence="6 7">
    <name type="scientific">Mytilus coruscus</name>
    <name type="common">Sea mussel</name>
    <dbReference type="NCBI Taxonomy" id="42192"/>
    <lineage>
        <taxon>Eukaryota</taxon>
        <taxon>Metazoa</taxon>
        <taxon>Spiralia</taxon>
        <taxon>Lophotrochozoa</taxon>
        <taxon>Mollusca</taxon>
        <taxon>Bivalvia</taxon>
        <taxon>Autobranchia</taxon>
        <taxon>Pteriomorphia</taxon>
        <taxon>Mytilida</taxon>
        <taxon>Mytiloidea</taxon>
        <taxon>Mytilidae</taxon>
        <taxon>Mytilinae</taxon>
        <taxon>Mytilus</taxon>
    </lineage>
</organism>
<evidence type="ECO:0000256" key="2">
    <source>
        <dbReference type="ARBA" id="ARBA00022525"/>
    </source>
</evidence>
<protein>
    <submittedName>
        <fullName evidence="6">HMCN</fullName>
    </submittedName>
</protein>
<keyword evidence="2" id="KW-0964">Secreted</keyword>
<evidence type="ECO:0000256" key="5">
    <source>
        <dbReference type="ARBA" id="ARBA00023157"/>
    </source>
</evidence>
<keyword evidence="3" id="KW-0732">Signal</keyword>
<comment type="subcellular location">
    <subcellularLocation>
        <location evidence="1">Secreted</location>
    </subcellularLocation>
</comment>
<evidence type="ECO:0000256" key="3">
    <source>
        <dbReference type="ARBA" id="ARBA00022729"/>
    </source>
</evidence>
<dbReference type="InterPro" id="IPR000884">
    <property type="entry name" value="TSP1_rpt"/>
</dbReference>
<dbReference type="SMART" id="SM00209">
    <property type="entry name" value="TSP1"/>
    <property type="match status" value="5"/>
</dbReference>
<keyword evidence="4" id="KW-0677">Repeat</keyword>
<accession>A0A6J8E2P8</accession>
<dbReference type="PANTHER" id="PTHR22906">
    <property type="entry name" value="PROPERDIN"/>
    <property type="match status" value="1"/>
</dbReference>
<dbReference type="EMBL" id="CACVKT020008219">
    <property type="protein sequence ID" value="CAC5413765.1"/>
    <property type="molecule type" value="Genomic_DNA"/>
</dbReference>
<dbReference type="PROSITE" id="PS50092">
    <property type="entry name" value="TSP1"/>
    <property type="match status" value="5"/>
</dbReference>
<dbReference type="PANTHER" id="PTHR22906:SF43">
    <property type="entry name" value="PROPERDIN"/>
    <property type="match status" value="1"/>
</dbReference>
<dbReference type="FunFam" id="2.20.100.10:FF:000001">
    <property type="entry name" value="semaphorin-5A isoform X1"/>
    <property type="match status" value="3"/>
</dbReference>